<dbReference type="SUPFAM" id="SSF53474">
    <property type="entry name" value="alpha/beta-Hydrolases"/>
    <property type="match status" value="1"/>
</dbReference>
<dbReference type="RefSeq" id="WP_169381017.1">
    <property type="nucleotide sequence ID" value="NZ_JAAXLA010000013.1"/>
</dbReference>
<dbReference type="InterPro" id="IPR029058">
    <property type="entry name" value="AB_hydrolase_fold"/>
</dbReference>
<reference evidence="2 3" key="1">
    <citation type="submission" date="2020-04" db="EMBL/GenBank/DDBJ databases">
        <authorList>
            <person name="Klaysubun C."/>
            <person name="Duangmal K."/>
            <person name="Lipun K."/>
        </authorList>
    </citation>
    <scope>NUCLEOTIDE SEQUENCE [LARGE SCALE GENOMIC DNA]</scope>
    <source>
        <strain evidence="2 3">K10HN5</strain>
    </source>
</reference>
<organism evidence="2 3">
    <name type="scientific">Pseudonocardia acidicola</name>
    <dbReference type="NCBI Taxonomy" id="2724939"/>
    <lineage>
        <taxon>Bacteria</taxon>
        <taxon>Bacillati</taxon>
        <taxon>Actinomycetota</taxon>
        <taxon>Actinomycetes</taxon>
        <taxon>Pseudonocardiales</taxon>
        <taxon>Pseudonocardiaceae</taxon>
        <taxon>Pseudonocardia</taxon>
    </lineage>
</organism>
<accession>A0ABX1S7M7</accession>
<dbReference type="Proteomes" id="UP000820669">
    <property type="component" value="Unassembled WGS sequence"/>
</dbReference>
<dbReference type="EMBL" id="JAAXLA010000013">
    <property type="protein sequence ID" value="NMH97569.1"/>
    <property type="molecule type" value="Genomic_DNA"/>
</dbReference>
<dbReference type="Gene3D" id="3.40.50.1820">
    <property type="entry name" value="alpha/beta hydrolase"/>
    <property type="match status" value="1"/>
</dbReference>
<protein>
    <submittedName>
        <fullName evidence="2">Uncharacterized protein</fullName>
    </submittedName>
</protein>
<comment type="caution">
    <text evidence="2">The sequence shown here is derived from an EMBL/GenBank/DDBJ whole genome shotgun (WGS) entry which is preliminary data.</text>
</comment>
<evidence type="ECO:0000256" key="1">
    <source>
        <dbReference type="SAM" id="MobiDB-lite"/>
    </source>
</evidence>
<evidence type="ECO:0000313" key="3">
    <source>
        <dbReference type="Proteomes" id="UP000820669"/>
    </source>
</evidence>
<evidence type="ECO:0000313" key="2">
    <source>
        <dbReference type="EMBL" id="NMH97569.1"/>
    </source>
</evidence>
<gene>
    <name evidence="2" type="ORF">HF526_09625</name>
</gene>
<sequence>MVAVPAPGTTGVQVEDVRVSGPEGAPDITLRLHRPGRVAARAGVHSVHGGGFVLGNLETSHTRNVELARERSG</sequence>
<keyword evidence="3" id="KW-1185">Reference proteome</keyword>
<proteinExistence type="predicted"/>
<name>A0ABX1S7M7_9PSEU</name>
<feature type="region of interest" description="Disordered" evidence="1">
    <location>
        <begin position="1"/>
        <end position="29"/>
    </location>
</feature>